<proteinExistence type="predicted"/>
<keyword evidence="4" id="KW-0804">Transcription</keyword>
<dbReference type="Proteomes" id="UP000631114">
    <property type="component" value="Unassembled WGS sequence"/>
</dbReference>
<comment type="caution">
    <text evidence="8">The sequence shown here is derived from an EMBL/GenBank/DDBJ whole genome shotgun (WGS) entry which is preliminary data.</text>
</comment>
<dbReference type="OrthoDB" id="2143914at2759"/>
<protein>
    <recommendedName>
        <fullName evidence="7">Myb-like domain-containing protein</fullName>
    </recommendedName>
</protein>
<keyword evidence="2" id="KW-0805">Transcription regulation</keyword>
<dbReference type="Pfam" id="PF00249">
    <property type="entry name" value="Myb_DNA-binding"/>
    <property type="match status" value="1"/>
</dbReference>
<keyword evidence="9" id="KW-1185">Reference proteome</keyword>
<dbReference type="SMART" id="SM00717">
    <property type="entry name" value="SANT"/>
    <property type="match status" value="1"/>
</dbReference>
<dbReference type="GO" id="GO:0009653">
    <property type="term" value="P:anatomical structure morphogenesis"/>
    <property type="evidence" value="ECO:0007669"/>
    <property type="project" value="UniProtKB-ARBA"/>
</dbReference>
<dbReference type="FunFam" id="1.10.10.60:FF:000160">
    <property type="entry name" value="MYB-like transcription factor"/>
    <property type="match status" value="1"/>
</dbReference>
<name>A0A835LC43_9MAGN</name>
<dbReference type="PANTHER" id="PTHR47998:SF3">
    <property type="entry name" value="TRANSCRIPTION FACTOR TRY-LIKE"/>
    <property type="match status" value="1"/>
</dbReference>
<dbReference type="PANTHER" id="PTHR47998">
    <property type="entry name" value="TRANSCRIPTION FACTOR MYB51-LIKE ISOFORM X1"/>
    <property type="match status" value="1"/>
</dbReference>
<gene>
    <name evidence="8" type="ORF">IFM89_018254</name>
</gene>
<evidence type="ECO:0000256" key="6">
    <source>
        <dbReference type="SAM" id="MobiDB-lite"/>
    </source>
</evidence>
<dbReference type="GO" id="GO:0000976">
    <property type="term" value="F:transcription cis-regulatory region binding"/>
    <property type="evidence" value="ECO:0007669"/>
    <property type="project" value="TreeGrafter"/>
</dbReference>
<comment type="subcellular location">
    <subcellularLocation>
        <location evidence="1">Nucleus</location>
    </subcellularLocation>
</comment>
<evidence type="ECO:0000256" key="2">
    <source>
        <dbReference type="ARBA" id="ARBA00023015"/>
    </source>
</evidence>
<evidence type="ECO:0000256" key="5">
    <source>
        <dbReference type="ARBA" id="ARBA00023242"/>
    </source>
</evidence>
<dbReference type="InterPro" id="IPR009057">
    <property type="entry name" value="Homeodomain-like_sf"/>
</dbReference>
<keyword evidence="5" id="KW-0539">Nucleus</keyword>
<dbReference type="GO" id="GO:0006355">
    <property type="term" value="P:regulation of DNA-templated transcription"/>
    <property type="evidence" value="ECO:0007669"/>
    <property type="project" value="TreeGrafter"/>
</dbReference>
<sequence>MCTFQQSPKKTSEGSNGRTSMREFSEDEETLIAMMFKLVGKRWHLIAGRIPGRTAEEIEMYWTSKYSS</sequence>
<dbReference type="GO" id="GO:0030154">
    <property type="term" value="P:cell differentiation"/>
    <property type="evidence" value="ECO:0007669"/>
    <property type="project" value="UniProtKB-ARBA"/>
</dbReference>
<evidence type="ECO:0000256" key="1">
    <source>
        <dbReference type="ARBA" id="ARBA00004123"/>
    </source>
</evidence>
<keyword evidence="3" id="KW-0238">DNA-binding</keyword>
<evidence type="ECO:0000259" key="7">
    <source>
        <dbReference type="PROSITE" id="PS50090"/>
    </source>
</evidence>
<evidence type="ECO:0000313" key="9">
    <source>
        <dbReference type="Proteomes" id="UP000631114"/>
    </source>
</evidence>
<dbReference type="SUPFAM" id="SSF46689">
    <property type="entry name" value="Homeodomain-like"/>
    <property type="match status" value="1"/>
</dbReference>
<accession>A0A835LC43</accession>
<dbReference type="Gene3D" id="1.10.10.60">
    <property type="entry name" value="Homeodomain-like"/>
    <property type="match status" value="1"/>
</dbReference>
<organism evidence="8 9">
    <name type="scientific">Coptis chinensis</name>
    <dbReference type="NCBI Taxonomy" id="261450"/>
    <lineage>
        <taxon>Eukaryota</taxon>
        <taxon>Viridiplantae</taxon>
        <taxon>Streptophyta</taxon>
        <taxon>Embryophyta</taxon>
        <taxon>Tracheophyta</taxon>
        <taxon>Spermatophyta</taxon>
        <taxon>Magnoliopsida</taxon>
        <taxon>Ranunculales</taxon>
        <taxon>Ranunculaceae</taxon>
        <taxon>Coptidoideae</taxon>
        <taxon>Coptis</taxon>
    </lineage>
</organism>
<dbReference type="GO" id="GO:0090558">
    <property type="term" value="P:plant epidermis development"/>
    <property type="evidence" value="ECO:0007669"/>
    <property type="project" value="UniProtKB-ARBA"/>
</dbReference>
<evidence type="ECO:0000256" key="3">
    <source>
        <dbReference type="ARBA" id="ARBA00023125"/>
    </source>
</evidence>
<dbReference type="InterPro" id="IPR015495">
    <property type="entry name" value="Myb_TF_plants"/>
</dbReference>
<reference evidence="8 9" key="1">
    <citation type="submission" date="2020-10" db="EMBL/GenBank/DDBJ databases">
        <title>The Coptis chinensis genome and diversification of protoberbering-type alkaloids.</title>
        <authorList>
            <person name="Wang B."/>
            <person name="Shu S."/>
            <person name="Song C."/>
            <person name="Liu Y."/>
        </authorList>
    </citation>
    <scope>NUCLEOTIDE SEQUENCE [LARGE SCALE GENOMIC DNA]</scope>
    <source>
        <strain evidence="8">HL-2020</strain>
        <tissue evidence="8">Leaf</tissue>
    </source>
</reference>
<dbReference type="GO" id="GO:0048731">
    <property type="term" value="P:system development"/>
    <property type="evidence" value="ECO:0007669"/>
    <property type="project" value="UniProtKB-ARBA"/>
</dbReference>
<dbReference type="GO" id="GO:0005634">
    <property type="term" value="C:nucleus"/>
    <property type="evidence" value="ECO:0007669"/>
    <property type="project" value="UniProtKB-SubCell"/>
</dbReference>
<dbReference type="AlphaFoldDB" id="A0A835LC43"/>
<dbReference type="InterPro" id="IPR001005">
    <property type="entry name" value="SANT/Myb"/>
</dbReference>
<feature type="domain" description="Myb-like" evidence="7">
    <location>
        <begin position="16"/>
        <end position="66"/>
    </location>
</feature>
<dbReference type="CDD" id="cd00167">
    <property type="entry name" value="SANT"/>
    <property type="match status" value="1"/>
</dbReference>
<evidence type="ECO:0000313" key="8">
    <source>
        <dbReference type="EMBL" id="KAF9589015.1"/>
    </source>
</evidence>
<evidence type="ECO:0000256" key="4">
    <source>
        <dbReference type="ARBA" id="ARBA00023163"/>
    </source>
</evidence>
<dbReference type="EMBL" id="JADFTS010000009">
    <property type="protein sequence ID" value="KAF9589015.1"/>
    <property type="molecule type" value="Genomic_DNA"/>
</dbReference>
<dbReference type="PROSITE" id="PS50090">
    <property type="entry name" value="MYB_LIKE"/>
    <property type="match status" value="1"/>
</dbReference>
<feature type="region of interest" description="Disordered" evidence="6">
    <location>
        <begin position="1"/>
        <end position="24"/>
    </location>
</feature>
<feature type="compositionally biased region" description="Polar residues" evidence="6">
    <location>
        <begin position="1"/>
        <end position="19"/>
    </location>
</feature>